<proteinExistence type="predicted"/>
<gene>
    <name evidence="1" type="ORF">S03H2_18633</name>
</gene>
<dbReference type="SUPFAM" id="SSF53448">
    <property type="entry name" value="Nucleotide-diphospho-sugar transferases"/>
    <property type="match status" value="1"/>
</dbReference>
<dbReference type="Gene3D" id="3.90.550.10">
    <property type="entry name" value="Spore Coat Polysaccharide Biosynthesis Protein SpsA, Chain A"/>
    <property type="match status" value="1"/>
</dbReference>
<comment type="caution">
    <text evidence="1">The sequence shown here is derived from an EMBL/GenBank/DDBJ whole genome shotgun (WGS) entry which is preliminary data.</text>
</comment>
<feature type="non-terminal residue" evidence="1">
    <location>
        <position position="1"/>
    </location>
</feature>
<dbReference type="EMBL" id="BARU01009679">
    <property type="protein sequence ID" value="GAH40202.1"/>
    <property type="molecule type" value="Genomic_DNA"/>
</dbReference>
<dbReference type="InterPro" id="IPR029044">
    <property type="entry name" value="Nucleotide-diphossugar_trans"/>
</dbReference>
<dbReference type="AlphaFoldDB" id="X1F5I4"/>
<organism evidence="1">
    <name type="scientific">marine sediment metagenome</name>
    <dbReference type="NCBI Taxonomy" id="412755"/>
    <lineage>
        <taxon>unclassified sequences</taxon>
        <taxon>metagenomes</taxon>
        <taxon>ecological metagenomes</taxon>
    </lineage>
</organism>
<name>X1F5I4_9ZZZZ</name>
<reference evidence="1" key="1">
    <citation type="journal article" date="2014" name="Front. Microbiol.">
        <title>High frequency of phylogenetically diverse reductive dehalogenase-homologous genes in deep subseafloor sedimentary metagenomes.</title>
        <authorList>
            <person name="Kawai M."/>
            <person name="Futagami T."/>
            <person name="Toyoda A."/>
            <person name="Takaki Y."/>
            <person name="Nishi S."/>
            <person name="Hori S."/>
            <person name="Arai W."/>
            <person name="Tsubouchi T."/>
            <person name="Morono Y."/>
            <person name="Uchiyama I."/>
            <person name="Ito T."/>
            <person name="Fujiyama A."/>
            <person name="Inagaki F."/>
            <person name="Takami H."/>
        </authorList>
    </citation>
    <scope>NUCLEOTIDE SEQUENCE</scope>
    <source>
        <strain evidence="1">Expedition CK06-06</strain>
    </source>
</reference>
<accession>X1F5I4</accession>
<protein>
    <submittedName>
        <fullName evidence="1">Uncharacterized protein</fullName>
    </submittedName>
</protein>
<sequence length="273" mass="32795">FDKNELEVLHLKNAGEIGSLELAMNILINQNFSEIVYLAEDDYFYLPNQFEKMVKLLKSDSEVDFITPYDHLDYYTYPFHKFQSKIKFFAGKHWRTVVSTCNTYLTSKKTLIKTNGIFLRSYSSQKMFTNIILKLKKENFLKQIFRDFLPRSLDADVWLSLTKMKIYNLFIILKYRYHYPKVYGIYFRTWRYNWKQVLFGKKWNLWCPIPSIATHMVKTCLAPGIDLTYFFSNPKEKIADYPNRSAIIFGIETIDGYFIYYMRIRRRTLIVEI</sequence>
<evidence type="ECO:0000313" key="1">
    <source>
        <dbReference type="EMBL" id="GAH40202.1"/>
    </source>
</evidence>